<name>A0A381RD77_9ZZZZ</name>
<comment type="similarity">
    <text evidence="2">Belongs to the thiolase-like superfamily. FabH family.</text>
</comment>
<organism evidence="10">
    <name type="scientific">marine metagenome</name>
    <dbReference type="NCBI Taxonomy" id="408172"/>
    <lineage>
        <taxon>unclassified sequences</taxon>
        <taxon>metagenomes</taxon>
        <taxon>ecological metagenomes</taxon>
    </lineage>
</organism>
<dbReference type="AlphaFoldDB" id="A0A381RD77"/>
<dbReference type="GO" id="GO:0004315">
    <property type="term" value="F:3-oxoacyl-[acyl-carrier-protein] synthase activity"/>
    <property type="evidence" value="ECO:0007669"/>
    <property type="project" value="InterPro"/>
</dbReference>
<evidence type="ECO:0000256" key="3">
    <source>
        <dbReference type="ARBA" id="ARBA00022516"/>
    </source>
</evidence>
<dbReference type="EMBL" id="UINC01001819">
    <property type="protein sequence ID" value="SUZ89521.1"/>
    <property type="molecule type" value="Genomic_DNA"/>
</dbReference>
<dbReference type="InterPro" id="IPR004655">
    <property type="entry name" value="FabH"/>
</dbReference>
<dbReference type="Pfam" id="PF08541">
    <property type="entry name" value="ACP_syn_III_C"/>
    <property type="match status" value="1"/>
</dbReference>
<dbReference type="CDD" id="cd00830">
    <property type="entry name" value="KAS_III"/>
    <property type="match status" value="1"/>
</dbReference>
<proteinExistence type="inferred from homology"/>
<dbReference type="InterPro" id="IPR013747">
    <property type="entry name" value="ACP_syn_III_C"/>
</dbReference>
<dbReference type="HAMAP" id="MF_01815">
    <property type="entry name" value="FabH"/>
    <property type="match status" value="1"/>
</dbReference>
<dbReference type="NCBIfam" id="NF006829">
    <property type="entry name" value="PRK09352.1"/>
    <property type="match status" value="1"/>
</dbReference>
<sequence length="318" mass="33370">MTMTEHPMAHGRITGWATHLPERQLTNHDLAEMVETTDEWIRERSGIGVRHVDGKVTEMSTAAGRDALAMAGVDPADVDLLLLATCTSDQQFPASASVVQDNLGMSCGAIDMNAACSGFVYGLVTAMQFSAGGVDRILLIGSDALSGITDWTDRGTCVLFGDGAGAVVIERSADAPSLLGWDLMSDGSAAGILSCEHGGKIFMNGKEVFRRAVLAVEKAGRNAMERAGVDIDDIALVVPHQANIRIIDAALKRLDIPREKAAMVLERTGNTSAASIPLALVDALDNDRVAPGDLVLMVGFGAGMSSAAAVIRWDPPGT</sequence>
<feature type="domain" description="Beta-ketoacyl-[acyl-carrier-protein] synthase III N-terminal" evidence="9">
    <location>
        <begin position="110"/>
        <end position="187"/>
    </location>
</feature>
<evidence type="ECO:0000256" key="4">
    <source>
        <dbReference type="ARBA" id="ARBA00022679"/>
    </source>
</evidence>
<evidence type="ECO:0000256" key="7">
    <source>
        <dbReference type="ARBA" id="ARBA00023160"/>
    </source>
</evidence>
<dbReference type="SUPFAM" id="SSF53901">
    <property type="entry name" value="Thiolase-like"/>
    <property type="match status" value="1"/>
</dbReference>
<keyword evidence="5" id="KW-0276">Fatty acid metabolism</keyword>
<keyword evidence="6" id="KW-0443">Lipid metabolism</keyword>
<keyword evidence="3" id="KW-0444">Lipid biosynthesis</keyword>
<dbReference type="GO" id="GO:0006633">
    <property type="term" value="P:fatty acid biosynthetic process"/>
    <property type="evidence" value="ECO:0007669"/>
    <property type="project" value="UniProtKB-KW"/>
</dbReference>
<evidence type="ECO:0000256" key="1">
    <source>
        <dbReference type="ARBA" id="ARBA00005189"/>
    </source>
</evidence>
<keyword evidence="7" id="KW-0275">Fatty acid biosynthesis</keyword>
<evidence type="ECO:0000256" key="5">
    <source>
        <dbReference type="ARBA" id="ARBA00022832"/>
    </source>
</evidence>
<gene>
    <name evidence="10" type="ORF">METZ01_LOCUS42375</name>
</gene>
<evidence type="ECO:0000256" key="6">
    <source>
        <dbReference type="ARBA" id="ARBA00023098"/>
    </source>
</evidence>
<dbReference type="PANTHER" id="PTHR43091">
    <property type="entry name" value="3-OXOACYL-[ACYL-CARRIER-PROTEIN] SYNTHASE"/>
    <property type="match status" value="1"/>
</dbReference>
<feature type="domain" description="Beta-ketoacyl-[acyl-carrier-protein] synthase III C-terminal" evidence="8">
    <location>
        <begin position="224"/>
        <end position="313"/>
    </location>
</feature>
<dbReference type="Pfam" id="PF08545">
    <property type="entry name" value="ACP_syn_III"/>
    <property type="match status" value="1"/>
</dbReference>
<evidence type="ECO:0000256" key="2">
    <source>
        <dbReference type="ARBA" id="ARBA00008642"/>
    </source>
</evidence>
<accession>A0A381RD77</accession>
<evidence type="ECO:0000313" key="10">
    <source>
        <dbReference type="EMBL" id="SUZ89521.1"/>
    </source>
</evidence>
<evidence type="ECO:0000259" key="8">
    <source>
        <dbReference type="Pfam" id="PF08541"/>
    </source>
</evidence>
<dbReference type="InterPro" id="IPR013751">
    <property type="entry name" value="ACP_syn_III_N"/>
</dbReference>
<dbReference type="Gene3D" id="3.40.47.10">
    <property type="match status" value="1"/>
</dbReference>
<dbReference type="PANTHER" id="PTHR43091:SF1">
    <property type="entry name" value="BETA-KETOACYL-[ACYL-CARRIER-PROTEIN] SYNTHASE III, CHLOROPLASTIC"/>
    <property type="match status" value="1"/>
</dbReference>
<keyword evidence="4" id="KW-0808">Transferase</keyword>
<evidence type="ECO:0008006" key="11">
    <source>
        <dbReference type="Google" id="ProtNLM"/>
    </source>
</evidence>
<protein>
    <recommendedName>
        <fullName evidence="11">Beta-ketoacyl-[acyl-carrier-protein] synthase III C-terminal domain-containing protein</fullName>
    </recommendedName>
</protein>
<dbReference type="InterPro" id="IPR016039">
    <property type="entry name" value="Thiolase-like"/>
</dbReference>
<reference evidence="10" key="1">
    <citation type="submission" date="2018-05" db="EMBL/GenBank/DDBJ databases">
        <authorList>
            <person name="Lanie J.A."/>
            <person name="Ng W.-L."/>
            <person name="Kazmierczak K.M."/>
            <person name="Andrzejewski T.M."/>
            <person name="Davidsen T.M."/>
            <person name="Wayne K.J."/>
            <person name="Tettelin H."/>
            <person name="Glass J.I."/>
            <person name="Rusch D."/>
            <person name="Podicherti R."/>
            <person name="Tsui H.-C.T."/>
            <person name="Winkler M.E."/>
        </authorList>
    </citation>
    <scope>NUCLEOTIDE SEQUENCE</scope>
</reference>
<evidence type="ECO:0000259" key="9">
    <source>
        <dbReference type="Pfam" id="PF08545"/>
    </source>
</evidence>
<dbReference type="NCBIfam" id="TIGR00747">
    <property type="entry name" value="fabH"/>
    <property type="match status" value="1"/>
</dbReference>
<comment type="pathway">
    <text evidence="1">Lipid metabolism.</text>
</comment>